<reference evidence="1 2" key="1">
    <citation type="submission" date="2018-03" db="EMBL/GenBank/DDBJ databases">
        <title>The draft genome of Zobellella sp. 59N8.</title>
        <authorList>
            <person name="Liu L."/>
            <person name="Li L."/>
            <person name="Zhang X."/>
            <person name="Liang L."/>
            <person name="Wang T."/>
        </authorList>
    </citation>
    <scope>NUCLEOTIDE SEQUENCE [LARGE SCALE GENOMIC DNA]</scope>
    <source>
        <strain evidence="1 2">59N8</strain>
    </source>
</reference>
<evidence type="ECO:0000313" key="2">
    <source>
        <dbReference type="Proteomes" id="UP000240243"/>
    </source>
</evidence>
<gene>
    <name evidence="1" type="ORF">C7H85_07360</name>
</gene>
<dbReference type="Proteomes" id="UP000240243">
    <property type="component" value="Unassembled WGS sequence"/>
</dbReference>
<dbReference type="AlphaFoldDB" id="A0A2P7R885"/>
<keyword evidence="2" id="KW-1185">Reference proteome</keyword>
<accession>A0A2P7R885</accession>
<proteinExistence type="predicted"/>
<organism evidence="1 2">
    <name type="scientific">Zobellella endophytica</name>
    <dbReference type="NCBI Taxonomy" id="2116700"/>
    <lineage>
        <taxon>Bacteria</taxon>
        <taxon>Pseudomonadati</taxon>
        <taxon>Pseudomonadota</taxon>
        <taxon>Gammaproteobacteria</taxon>
        <taxon>Aeromonadales</taxon>
        <taxon>Aeromonadaceae</taxon>
        <taxon>Zobellella</taxon>
    </lineage>
</organism>
<comment type="caution">
    <text evidence="1">The sequence shown here is derived from an EMBL/GenBank/DDBJ whole genome shotgun (WGS) entry which is preliminary data.</text>
</comment>
<sequence length="119" mass="13113">MKHPFSNEKSRPVASLLLCLLSLWVLLLPLHCLAEPVFDSLAHQAGVEELLCHQQGLDESEPFIKQGDQGRLLTPFLASPHPEPLPAVPHLRILAVQALPGAPPLAKLPRYLATVRLRI</sequence>
<dbReference type="OrthoDB" id="9990072at2"/>
<dbReference type="EMBL" id="PXYG01000002">
    <property type="protein sequence ID" value="PSJ46446.1"/>
    <property type="molecule type" value="Genomic_DNA"/>
</dbReference>
<dbReference type="RefSeq" id="WP_106729061.1">
    <property type="nucleotide sequence ID" value="NZ_PXYG01000002.1"/>
</dbReference>
<name>A0A2P7R885_9GAMM</name>
<evidence type="ECO:0000313" key="1">
    <source>
        <dbReference type="EMBL" id="PSJ46446.1"/>
    </source>
</evidence>
<protein>
    <submittedName>
        <fullName evidence="1">Uncharacterized protein</fullName>
    </submittedName>
</protein>